<accession>A0A1G6RS67</accession>
<dbReference type="OrthoDB" id="6115526at2"/>
<evidence type="ECO:0000256" key="4">
    <source>
        <dbReference type="SAM" id="MobiDB-lite"/>
    </source>
</evidence>
<keyword evidence="3" id="KW-0583">PHB biosynthesis</keyword>
<feature type="compositionally biased region" description="Basic and acidic residues" evidence="4">
    <location>
        <begin position="289"/>
        <end position="307"/>
    </location>
</feature>
<dbReference type="RefSeq" id="WP_091237461.1">
    <property type="nucleotide sequence ID" value="NZ_FNAG01000001.1"/>
</dbReference>
<evidence type="ECO:0000256" key="2">
    <source>
        <dbReference type="ARBA" id="ARBA00019066"/>
    </source>
</evidence>
<comment type="pathway">
    <text evidence="1">Biopolymer metabolism; poly-(R)-3-hydroxybutanoate biosynthesis.</text>
</comment>
<evidence type="ECO:0000313" key="6">
    <source>
        <dbReference type="Proteomes" id="UP000199603"/>
    </source>
</evidence>
<dbReference type="EMBL" id="FNAG01000001">
    <property type="protein sequence ID" value="SDD06756.1"/>
    <property type="molecule type" value="Genomic_DNA"/>
</dbReference>
<feature type="compositionally biased region" description="Low complexity" evidence="4">
    <location>
        <begin position="334"/>
        <end position="348"/>
    </location>
</feature>
<dbReference type="Proteomes" id="UP000199603">
    <property type="component" value="Unassembled WGS sequence"/>
</dbReference>
<keyword evidence="6" id="KW-1185">Reference proteome</keyword>
<feature type="compositionally biased region" description="Polar residues" evidence="4">
    <location>
        <begin position="308"/>
        <end position="317"/>
    </location>
</feature>
<dbReference type="NCBIfam" id="TIGR01834">
    <property type="entry name" value="PHA_synth_III_E"/>
    <property type="match status" value="1"/>
</dbReference>
<dbReference type="GO" id="GO:0042619">
    <property type="term" value="P:poly-hydroxybutyrate biosynthetic process"/>
    <property type="evidence" value="ECO:0007669"/>
    <property type="project" value="UniProtKB-KW"/>
</dbReference>
<feature type="region of interest" description="Disordered" evidence="4">
    <location>
        <begin position="281"/>
        <end position="373"/>
    </location>
</feature>
<sequence>MSANTPDFSAFDPARMAEQVMGFWSSMARPQPAPPPSPFAAFQQMFGAQPQPMPGADLFAQAQQMYGQLQQALLPALETPNFDVDSLMKLWRKTFGDAPAIPPALMVPSFLAPMAGGGSPGFAAEMRGALGAAPLGLMREHQQRWQAFAQAQIDLQAVMERYNTLMQKVQREGMARFEAKLRAHSEPGKQLESARALFDLWIDASEEAFAQIALGPEYRHVYGELVNAQMRVRQCGMAIVEEQLKALGLPSRTELDSNHKRTHELSREVRALKQRIAELELAAQGASSETRRRPESAARPAEPELRAKTSSAGTESKLQAEPASAKPKPRAKAAKPTAKAAKQAVKASASRKKTLPPLAAVTPKAPARARKGR</sequence>
<gene>
    <name evidence="5" type="ORF">SAMN04488509_10138</name>
</gene>
<proteinExistence type="predicted"/>
<evidence type="ECO:0000256" key="1">
    <source>
        <dbReference type="ARBA" id="ARBA00004683"/>
    </source>
</evidence>
<evidence type="ECO:0000256" key="3">
    <source>
        <dbReference type="ARBA" id="ARBA00022752"/>
    </source>
</evidence>
<dbReference type="InterPro" id="IPR010123">
    <property type="entry name" value="PHA_synth_III_E"/>
</dbReference>
<reference evidence="5 6" key="1">
    <citation type="submission" date="2016-10" db="EMBL/GenBank/DDBJ databases">
        <authorList>
            <person name="de Groot N.N."/>
        </authorList>
    </citation>
    <scope>NUCLEOTIDE SEQUENCE [LARGE SCALE GENOMIC DNA]</scope>
    <source>
        <strain evidence="5 6">DSM 16957</strain>
    </source>
</reference>
<evidence type="ECO:0000313" key="5">
    <source>
        <dbReference type="EMBL" id="SDD06756.1"/>
    </source>
</evidence>
<organism evidence="5 6">
    <name type="scientific">Aquimonas voraii</name>
    <dbReference type="NCBI Taxonomy" id="265719"/>
    <lineage>
        <taxon>Bacteria</taxon>
        <taxon>Pseudomonadati</taxon>
        <taxon>Pseudomonadota</taxon>
        <taxon>Gammaproteobacteria</taxon>
        <taxon>Lysobacterales</taxon>
        <taxon>Lysobacteraceae</taxon>
        <taxon>Aquimonas</taxon>
    </lineage>
</organism>
<name>A0A1G6RS67_9GAMM</name>
<dbReference type="UniPathway" id="UPA00917"/>
<dbReference type="AlphaFoldDB" id="A0A1G6RS67"/>
<protein>
    <recommendedName>
        <fullName evidence="2">Poly(3-hydroxyalkanoate) polymerase subunit PhaE</fullName>
    </recommendedName>
</protein>
<dbReference type="Pfam" id="PF09712">
    <property type="entry name" value="PHA_synth_III_E"/>
    <property type="match status" value="1"/>
</dbReference>
<dbReference type="STRING" id="265719.SAMN04488509_10138"/>